<proteinExistence type="predicted"/>
<dbReference type="AlphaFoldDB" id="A0AAE7BX42"/>
<name>A0AAE7BX42_9GAMM</name>
<evidence type="ECO:0000313" key="2">
    <source>
        <dbReference type="EMBL" id="QIC67556.1"/>
    </source>
</evidence>
<gene>
    <name evidence="2" type="ORF">FSC10_09315</name>
</gene>
<evidence type="ECO:0008006" key="4">
    <source>
        <dbReference type="Google" id="ProtNLM"/>
    </source>
</evidence>
<feature type="chain" id="PRO_5042250543" description="Lipoprotein" evidence="1">
    <location>
        <begin position="20"/>
        <end position="354"/>
    </location>
</feature>
<sequence length="354" mass="38837">MTLRFKVSGVALLSTLLIACGGGGSSSSKTPATNLPENLPEAISPEIPDDFVPFTEYDLLDKIKDKLTGQEGTSELAHNYNEALAHMVGEIFADYPLGRTGRAVQIYNVGVNSIKIGNLTCAEVTTNGNTKTLTLKSSKETCIVLDKTFVAGSKITQISDGDTTTVSFDNVRYGHNLDFSLKDQYLISGSIQYTSSKSDTGQERNYNISNLSFQRVKTDSNKLPEGDIYNAESREYLQLKDYSFSLVDDFGNDSHGIRTLNSKGTVIGQPLDATFRYTFSFDTGSTPFIMKETVANNYHHLPEQGSVSITHQKGLFNSQLITRISQDSPQSLKAGVYLTNEKVDDILWSNIIGK</sequence>
<evidence type="ECO:0000256" key="1">
    <source>
        <dbReference type="SAM" id="SignalP"/>
    </source>
</evidence>
<dbReference type="EMBL" id="CP044463">
    <property type="protein sequence ID" value="QIC67556.1"/>
    <property type="molecule type" value="Genomic_DNA"/>
</dbReference>
<feature type="signal peptide" evidence="1">
    <location>
        <begin position="1"/>
        <end position="19"/>
    </location>
</feature>
<evidence type="ECO:0000313" key="3">
    <source>
        <dbReference type="Proteomes" id="UP000503505"/>
    </source>
</evidence>
<dbReference type="Proteomes" id="UP000503505">
    <property type="component" value="Chromosome"/>
</dbReference>
<reference evidence="2 3" key="1">
    <citation type="submission" date="2019-09" db="EMBL/GenBank/DDBJ databases">
        <title>Non-baumannii Acinetobacter spp. carrying blaNDM-1 isolated in China.</title>
        <authorList>
            <person name="Cui C."/>
            <person name="Chen C."/>
            <person name="Sun J."/>
            <person name="Liu Y."/>
        </authorList>
    </citation>
    <scope>NUCLEOTIDE SEQUENCE [LARGE SCALE GENOMIC DNA]</scope>
    <source>
        <strain evidence="2 3">HZE23-1</strain>
    </source>
</reference>
<dbReference type="PROSITE" id="PS51257">
    <property type="entry name" value="PROKAR_LIPOPROTEIN"/>
    <property type="match status" value="1"/>
</dbReference>
<dbReference type="RefSeq" id="WP_163171525.1">
    <property type="nucleotide sequence ID" value="NZ_CP044463.1"/>
</dbReference>
<accession>A0AAE7BX42</accession>
<organism evidence="2 3">
    <name type="scientific">Acinetobacter schindleri</name>
    <dbReference type="NCBI Taxonomy" id="108981"/>
    <lineage>
        <taxon>Bacteria</taxon>
        <taxon>Pseudomonadati</taxon>
        <taxon>Pseudomonadota</taxon>
        <taxon>Gammaproteobacteria</taxon>
        <taxon>Moraxellales</taxon>
        <taxon>Moraxellaceae</taxon>
        <taxon>Acinetobacter</taxon>
    </lineage>
</organism>
<protein>
    <recommendedName>
        <fullName evidence="4">Lipoprotein</fullName>
    </recommendedName>
</protein>
<keyword evidence="1" id="KW-0732">Signal</keyword>